<evidence type="ECO:0000259" key="6">
    <source>
        <dbReference type="PROSITE" id="PS50011"/>
    </source>
</evidence>
<dbReference type="PANTHER" id="PTHR48016">
    <property type="entry name" value="MAP KINASE KINASE KINASE SSK2-RELATED-RELATED"/>
    <property type="match status" value="1"/>
</dbReference>
<keyword evidence="2 5" id="KW-0547">Nucleotide-binding</keyword>
<sequence>MSSRYQLGECIGKGATASVYRGLNLRTGHTVAVKQLRRLDLPSLQAEQIAVYDIAIFLGQLEIDLLKQLRHPNIVALYGYEESGAYLNVIMELCESGSLQETIRKFGKIPEKLVALYMSQVLAGLGYLHGQGVIHRDIKSANILSTKDGSVKLADFGIAIRQQLNVVDETVAGSAYWMAPEVIELQGASTTSDIWSVGCTSIELFTGHPPYHELAPVSALFRIVSDDHPPIPLEASQLFINFLIECFQRDPHLRISANNLCKHTWLNQMKVV</sequence>
<name>F4PE11_BATDJ</name>
<evidence type="ECO:0000313" key="8">
    <source>
        <dbReference type="Proteomes" id="UP000007241"/>
    </source>
</evidence>
<evidence type="ECO:0000256" key="1">
    <source>
        <dbReference type="ARBA" id="ARBA00022679"/>
    </source>
</evidence>
<evidence type="ECO:0000256" key="4">
    <source>
        <dbReference type="ARBA" id="ARBA00022840"/>
    </source>
</evidence>
<reference evidence="7 8" key="1">
    <citation type="submission" date="2009-12" db="EMBL/GenBank/DDBJ databases">
        <title>The draft genome of Batrachochytrium dendrobatidis.</title>
        <authorList>
            <consortium name="US DOE Joint Genome Institute (JGI-PGF)"/>
            <person name="Kuo A."/>
            <person name="Salamov A."/>
            <person name="Schmutz J."/>
            <person name="Lucas S."/>
            <person name="Pitluck S."/>
            <person name="Rosenblum E."/>
            <person name="Stajich J."/>
            <person name="Eisen M."/>
            <person name="Grigoriev I.V."/>
        </authorList>
    </citation>
    <scope>NUCLEOTIDE SEQUENCE [LARGE SCALE GENOMIC DNA]</scope>
    <source>
        <strain evidence="8">JAM81 / FGSC 10211</strain>
    </source>
</reference>
<dbReference type="GeneID" id="18236964"/>
<dbReference type="AlphaFoldDB" id="F4PE11"/>
<dbReference type="GO" id="GO:0004674">
    <property type="term" value="F:protein serine/threonine kinase activity"/>
    <property type="evidence" value="ECO:0000318"/>
    <property type="project" value="GO_Central"/>
</dbReference>
<dbReference type="HOGENOM" id="CLU_000288_63_23_1"/>
<dbReference type="InterPro" id="IPR017441">
    <property type="entry name" value="Protein_kinase_ATP_BS"/>
</dbReference>
<dbReference type="Proteomes" id="UP000007241">
    <property type="component" value="Unassembled WGS sequence"/>
</dbReference>
<dbReference type="SMART" id="SM00220">
    <property type="entry name" value="S_TKc"/>
    <property type="match status" value="1"/>
</dbReference>
<dbReference type="InterPro" id="IPR050538">
    <property type="entry name" value="MAP_kinase_kinase_kinase"/>
</dbReference>
<keyword evidence="8" id="KW-1185">Reference proteome</keyword>
<dbReference type="PANTHER" id="PTHR48016:SF4">
    <property type="entry name" value="PROTEIN KINASE DOMAIN-CONTAINING PROTEIN"/>
    <property type="match status" value="1"/>
</dbReference>
<dbReference type="EMBL" id="GL882896">
    <property type="protein sequence ID" value="EGF76472.1"/>
    <property type="molecule type" value="Genomic_DNA"/>
</dbReference>
<proteinExistence type="predicted"/>
<accession>F4PE11</accession>
<feature type="domain" description="Protein kinase" evidence="6">
    <location>
        <begin position="5"/>
        <end position="266"/>
    </location>
</feature>
<dbReference type="STRING" id="684364.F4PE11"/>
<dbReference type="Pfam" id="PF00069">
    <property type="entry name" value="Pkinase"/>
    <property type="match status" value="1"/>
</dbReference>
<dbReference type="OMA" id="IEYMAGG"/>
<organism evidence="7 8">
    <name type="scientific">Batrachochytrium dendrobatidis (strain JAM81 / FGSC 10211)</name>
    <name type="common">Frog chytrid fungus</name>
    <dbReference type="NCBI Taxonomy" id="684364"/>
    <lineage>
        <taxon>Eukaryota</taxon>
        <taxon>Fungi</taxon>
        <taxon>Fungi incertae sedis</taxon>
        <taxon>Chytridiomycota</taxon>
        <taxon>Chytridiomycota incertae sedis</taxon>
        <taxon>Chytridiomycetes</taxon>
        <taxon>Rhizophydiales</taxon>
        <taxon>Rhizophydiales incertae sedis</taxon>
        <taxon>Batrachochytrium</taxon>
    </lineage>
</organism>
<dbReference type="PROSITE" id="PS50011">
    <property type="entry name" value="PROTEIN_KINASE_DOM"/>
    <property type="match status" value="1"/>
</dbReference>
<evidence type="ECO:0000256" key="2">
    <source>
        <dbReference type="ARBA" id="ARBA00022741"/>
    </source>
</evidence>
<dbReference type="GO" id="GO:0005524">
    <property type="term" value="F:ATP binding"/>
    <property type="evidence" value="ECO:0007669"/>
    <property type="project" value="UniProtKB-UniRule"/>
</dbReference>
<keyword evidence="4 5" id="KW-0067">ATP-binding</keyword>
<dbReference type="OrthoDB" id="8693905at2759"/>
<dbReference type="CDD" id="cd06627">
    <property type="entry name" value="STKc_Cdc7_like"/>
    <property type="match status" value="1"/>
</dbReference>
<dbReference type="RefSeq" id="XP_006682762.1">
    <property type="nucleotide sequence ID" value="XM_006682699.1"/>
</dbReference>
<dbReference type="PROSITE" id="PS00107">
    <property type="entry name" value="PROTEIN_KINASE_ATP"/>
    <property type="match status" value="1"/>
</dbReference>
<keyword evidence="3" id="KW-0418">Kinase</keyword>
<evidence type="ECO:0000256" key="3">
    <source>
        <dbReference type="ARBA" id="ARBA00022777"/>
    </source>
</evidence>
<evidence type="ECO:0000256" key="5">
    <source>
        <dbReference type="PROSITE-ProRule" id="PRU10141"/>
    </source>
</evidence>
<feature type="binding site" evidence="5">
    <location>
        <position position="34"/>
    </location>
    <ligand>
        <name>ATP</name>
        <dbReference type="ChEBI" id="CHEBI:30616"/>
    </ligand>
</feature>
<keyword evidence="1" id="KW-0808">Transferase</keyword>
<dbReference type="GO" id="GO:0005737">
    <property type="term" value="C:cytoplasm"/>
    <property type="evidence" value="ECO:0000318"/>
    <property type="project" value="GO_Central"/>
</dbReference>
<dbReference type="FunFam" id="1.10.510.10:FF:001090">
    <property type="entry name" value="Serine threonine protein kinase putative"/>
    <property type="match status" value="1"/>
</dbReference>
<protein>
    <recommendedName>
        <fullName evidence="6">Protein kinase domain-containing protein</fullName>
    </recommendedName>
</protein>
<dbReference type="InterPro" id="IPR011009">
    <property type="entry name" value="Kinase-like_dom_sf"/>
</dbReference>
<gene>
    <name evidence="7" type="ORF">BATDEDRAFT_14827</name>
</gene>
<evidence type="ECO:0000313" key="7">
    <source>
        <dbReference type="EMBL" id="EGF76472.1"/>
    </source>
</evidence>
<dbReference type="InterPro" id="IPR000719">
    <property type="entry name" value="Prot_kinase_dom"/>
</dbReference>
<dbReference type="InParanoid" id="F4PE11"/>
<dbReference type="Gene3D" id="1.10.510.10">
    <property type="entry name" value="Transferase(Phosphotransferase) domain 1"/>
    <property type="match status" value="1"/>
</dbReference>
<dbReference type="SUPFAM" id="SSF56112">
    <property type="entry name" value="Protein kinase-like (PK-like)"/>
    <property type="match status" value="1"/>
</dbReference>
<dbReference type="GO" id="GO:0000165">
    <property type="term" value="P:MAPK cascade"/>
    <property type="evidence" value="ECO:0007669"/>
    <property type="project" value="UniProtKB-ARBA"/>
</dbReference>